<dbReference type="Proteomes" id="UP001296873">
    <property type="component" value="Unassembled WGS sequence"/>
</dbReference>
<name>A0ABS1DJB3_9PROT</name>
<dbReference type="Pfam" id="PF13538">
    <property type="entry name" value="UvrD_C_2"/>
    <property type="match status" value="1"/>
</dbReference>
<feature type="compositionally biased region" description="Basic residues" evidence="1">
    <location>
        <begin position="181"/>
        <end position="190"/>
    </location>
</feature>
<feature type="domain" description="UvrD-like helicase C-terminal" evidence="2">
    <location>
        <begin position="88"/>
        <end position="136"/>
    </location>
</feature>
<accession>A0ABS1DJB3</accession>
<dbReference type="InterPro" id="IPR027785">
    <property type="entry name" value="UvrD-like_helicase_C"/>
</dbReference>
<keyword evidence="4" id="KW-1185">Reference proteome</keyword>
<dbReference type="RefSeq" id="WP_200341920.1">
    <property type="nucleotide sequence ID" value="NZ_NRRL01000053.1"/>
</dbReference>
<sequence length="190" mass="20606">MDTAAYLDKALAGSVERVTFHNQDGRPRAERFGSTSAPGDKVMQTDNDEDKEVCNGDLGFATAVDPETADFAGRVIVYGFGELDARVPAYAMTIHKAQGSEYPAAVIPLTTRYDPMPRRNLRYTGITRAQRLGVLVGQRKAVAIAAKGEGGRKRWSRLAGLLQPVHTSDKGGDQGTVCRGRNGRGSRVRR</sequence>
<dbReference type="Gene3D" id="3.40.50.300">
    <property type="entry name" value="P-loop containing nucleotide triphosphate hydrolases"/>
    <property type="match status" value="1"/>
</dbReference>
<dbReference type="EMBL" id="NRRL01000053">
    <property type="protein sequence ID" value="MBK1669588.1"/>
    <property type="molecule type" value="Genomic_DNA"/>
</dbReference>
<proteinExistence type="predicted"/>
<organism evidence="3 4">
    <name type="scientific">Rhodovibrio sodomensis</name>
    <dbReference type="NCBI Taxonomy" id="1088"/>
    <lineage>
        <taxon>Bacteria</taxon>
        <taxon>Pseudomonadati</taxon>
        <taxon>Pseudomonadota</taxon>
        <taxon>Alphaproteobacteria</taxon>
        <taxon>Rhodospirillales</taxon>
        <taxon>Rhodovibrionaceae</taxon>
        <taxon>Rhodovibrio</taxon>
    </lineage>
</organism>
<evidence type="ECO:0000256" key="1">
    <source>
        <dbReference type="SAM" id="MobiDB-lite"/>
    </source>
</evidence>
<dbReference type="Gene3D" id="2.30.30.940">
    <property type="match status" value="1"/>
</dbReference>
<feature type="region of interest" description="Disordered" evidence="1">
    <location>
        <begin position="25"/>
        <end position="49"/>
    </location>
</feature>
<dbReference type="SUPFAM" id="SSF52540">
    <property type="entry name" value="P-loop containing nucleoside triphosphate hydrolases"/>
    <property type="match status" value="1"/>
</dbReference>
<evidence type="ECO:0000313" key="3">
    <source>
        <dbReference type="EMBL" id="MBK1669588.1"/>
    </source>
</evidence>
<gene>
    <name evidence="3" type="ORF">CKO28_16230</name>
</gene>
<reference evidence="3 4" key="1">
    <citation type="journal article" date="2020" name="Microorganisms">
        <title>Osmotic Adaptation and Compatible Solute Biosynthesis of Phototrophic Bacteria as Revealed from Genome Analyses.</title>
        <authorList>
            <person name="Imhoff J.F."/>
            <person name="Rahn T."/>
            <person name="Kunzel S."/>
            <person name="Keller A."/>
            <person name="Neulinger S.C."/>
        </authorList>
    </citation>
    <scope>NUCLEOTIDE SEQUENCE [LARGE SCALE GENOMIC DNA]</scope>
    <source>
        <strain evidence="3 4">DSM 9895</strain>
    </source>
</reference>
<evidence type="ECO:0000313" key="4">
    <source>
        <dbReference type="Proteomes" id="UP001296873"/>
    </source>
</evidence>
<feature type="region of interest" description="Disordered" evidence="1">
    <location>
        <begin position="164"/>
        <end position="190"/>
    </location>
</feature>
<evidence type="ECO:0000259" key="2">
    <source>
        <dbReference type="Pfam" id="PF13538"/>
    </source>
</evidence>
<dbReference type="CDD" id="cd18809">
    <property type="entry name" value="SF1_C_RecD"/>
    <property type="match status" value="1"/>
</dbReference>
<dbReference type="InterPro" id="IPR027417">
    <property type="entry name" value="P-loop_NTPase"/>
</dbReference>
<protein>
    <recommendedName>
        <fullName evidence="2">UvrD-like helicase C-terminal domain-containing protein</fullName>
    </recommendedName>
</protein>
<comment type="caution">
    <text evidence="3">The sequence shown here is derived from an EMBL/GenBank/DDBJ whole genome shotgun (WGS) entry which is preliminary data.</text>
</comment>